<protein>
    <submittedName>
        <fullName evidence="2">Uncharacterized protein</fullName>
    </submittedName>
</protein>
<accession>A0A165XYC1</accession>
<evidence type="ECO:0000256" key="1">
    <source>
        <dbReference type="SAM" id="MobiDB-lite"/>
    </source>
</evidence>
<proteinExistence type="predicted"/>
<dbReference type="Proteomes" id="UP000076532">
    <property type="component" value="Unassembled WGS sequence"/>
</dbReference>
<organism evidence="2 3">
    <name type="scientific">Athelia psychrophila</name>
    <dbReference type="NCBI Taxonomy" id="1759441"/>
    <lineage>
        <taxon>Eukaryota</taxon>
        <taxon>Fungi</taxon>
        <taxon>Dikarya</taxon>
        <taxon>Basidiomycota</taxon>
        <taxon>Agaricomycotina</taxon>
        <taxon>Agaricomycetes</taxon>
        <taxon>Agaricomycetidae</taxon>
        <taxon>Atheliales</taxon>
        <taxon>Atheliaceae</taxon>
        <taxon>Athelia</taxon>
    </lineage>
</organism>
<feature type="region of interest" description="Disordered" evidence="1">
    <location>
        <begin position="1"/>
        <end position="22"/>
    </location>
</feature>
<feature type="compositionally biased region" description="Polar residues" evidence="1">
    <location>
        <begin position="1"/>
        <end position="18"/>
    </location>
</feature>
<reference evidence="2 3" key="1">
    <citation type="journal article" date="2016" name="Mol. Biol. Evol.">
        <title>Comparative Genomics of Early-Diverging Mushroom-Forming Fungi Provides Insights into the Origins of Lignocellulose Decay Capabilities.</title>
        <authorList>
            <person name="Nagy L.G."/>
            <person name="Riley R."/>
            <person name="Tritt A."/>
            <person name="Adam C."/>
            <person name="Daum C."/>
            <person name="Floudas D."/>
            <person name="Sun H."/>
            <person name="Yadav J.S."/>
            <person name="Pangilinan J."/>
            <person name="Larsson K.H."/>
            <person name="Matsuura K."/>
            <person name="Barry K."/>
            <person name="Labutti K."/>
            <person name="Kuo R."/>
            <person name="Ohm R.A."/>
            <person name="Bhattacharya S.S."/>
            <person name="Shirouzu T."/>
            <person name="Yoshinaga Y."/>
            <person name="Martin F.M."/>
            <person name="Grigoriev I.V."/>
            <person name="Hibbett D.S."/>
        </authorList>
    </citation>
    <scope>NUCLEOTIDE SEQUENCE [LARGE SCALE GENOMIC DNA]</scope>
    <source>
        <strain evidence="2 3">CBS 109695</strain>
    </source>
</reference>
<evidence type="ECO:0000313" key="3">
    <source>
        <dbReference type="Proteomes" id="UP000076532"/>
    </source>
</evidence>
<feature type="region of interest" description="Disordered" evidence="1">
    <location>
        <begin position="50"/>
        <end position="86"/>
    </location>
</feature>
<keyword evidence="3" id="KW-1185">Reference proteome</keyword>
<name>A0A165XYC1_9AGAM</name>
<dbReference type="EMBL" id="KV417709">
    <property type="protein sequence ID" value="KZP09018.1"/>
    <property type="molecule type" value="Genomic_DNA"/>
</dbReference>
<evidence type="ECO:0000313" key="2">
    <source>
        <dbReference type="EMBL" id="KZP09018.1"/>
    </source>
</evidence>
<dbReference type="AlphaFoldDB" id="A0A165XYC1"/>
<sequence>MTRFNTSNTRGGRINNTGRDQHNLGIRDVIIHNTHHHYHSDCQSRLGPVAEATERSSVGAHDRASTEPRATVEVSEAGRGRTSTGSLTRKLWSRVCRVLRFR</sequence>
<gene>
    <name evidence="2" type="ORF">FIBSPDRAFT_873977</name>
</gene>